<feature type="region of interest" description="Disordered" evidence="1">
    <location>
        <begin position="887"/>
        <end position="910"/>
    </location>
</feature>
<evidence type="ECO:0000256" key="1">
    <source>
        <dbReference type="SAM" id="MobiDB-lite"/>
    </source>
</evidence>
<dbReference type="Proteomes" id="UP001642464">
    <property type="component" value="Unassembled WGS sequence"/>
</dbReference>
<dbReference type="EMBL" id="CAXAMM010023969">
    <property type="protein sequence ID" value="CAK9054475.1"/>
    <property type="molecule type" value="Genomic_DNA"/>
</dbReference>
<keyword evidence="3" id="KW-1185">Reference proteome</keyword>
<evidence type="ECO:0000313" key="2">
    <source>
        <dbReference type="EMBL" id="CAK9054475.1"/>
    </source>
</evidence>
<feature type="region of interest" description="Disordered" evidence="1">
    <location>
        <begin position="520"/>
        <end position="548"/>
    </location>
</feature>
<comment type="caution">
    <text evidence="2">The sequence shown here is derived from an EMBL/GenBank/DDBJ whole genome shotgun (WGS) entry which is preliminary data.</text>
</comment>
<name>A0ABP0MSK3_9DINO</name>
<evidence type="ECO:0000313" key="3">
    <source>
        <dbReference type="Proteomes" id="UP001642464"/>
    </source>
</evidence>
<sequence>MDLTPEDHEALVMKIVSVYESDLETKGELAKLTMDQLWSYRMVVQAWRQTVIHCARADLGERSFQEVQSAIESGDALDQQLCNCLKSFPLEFGLTMLPDVKCMTAASEMPDAEVNDVIEMAERDEWTSKFVSVGAKLKSDWKTLNSVSDGYEVLGDCLDWLSTQKKLKVAQHARETVDRHMQFFCPVLAVESNDSLPGDLEGLMAFLPALAHADGKCGQHCGVVFPNRSREDSECDPMEDEWDIVRKMREAGFKRQVPFFMPLRVPMEEAASQAQWDFGMRGRLAFWGNESVPNVFAQCSELVRTGKLPEGELSSETLPIISTAAETERADGMRVCAATWSAQKGGEVWKIVYQQLMMTSKANPAAAPPLVKPNDEITILDSHVHNGDHALGSCLMSAEGGPVQRHVMLKWLKHELKLFSENGSSVAPIEADVTILDETDKGYLRSVPGAMEAYEGTRTWEGKLRVTCLSGAQVSLLPSLKAEFSHAPPSVKVKFDEMEKLRNEKYGSILVGKLQSVRGDARGGTVNTDPRPVSTKGNDQEGDGESNPVKAFDNRGVGLLVAENGHAFIIVKSEDLILRKGTKLAGLGSGRMTQKLLAMPCNLFFLKVIIGNGSADEAEQKVQKGSFYIVVKELMKNHNLADIAVTGHTVSVCQPSAANGTHGFDIKVSTDAQQGKPWFFQPKDKEPASYTPGNAARNVVLMNDKVALHPAFSWLRRFGFDKAHSKLTAKKAFLVCNQDVSLKANKPIKLTPDSTWHSSVEAALAGYDVLASEDVLKFESMSAWLVNLVFLRWQDLPEVQAMATVHQLQPQKWMMLADPQVQHGLPDRRKRAFRVPGTVASPQLDLCQRFLQLRYHKEGEWLPDRFDFEGLGRPTLVLAPRPADGKGDVRCELPDSDSEDEECQMSRDDWNESDSRKLAAMALKAIVTSNPFQNAMKGPQLGDAPRRYLGVAKPIVLYQMRKAWCDQNNYTEKPSWTTSLRALGASRKHIAFRKSAGQHGICDECMFYKKQLQRHMGIAERNTTMEDYAAHFGKIGAIAKCLAP</sequence>
<reference evidence="2 3" key="1">
    <citation type="submission" date="2024-02" db="EMBL/GenBank/DDBJ databases">
        <authorList>
            <person name="Chen Y."/>
            <person name="Shah S."/>
            <person name="Dougan E. K."/>
            <person name="Thang M."/>
            <person name="Chan C."/>
        </authorList>
    </citation>
    <scope>NUCLEOTIDE SEQUENCE [LARGE SCALE GENOMIC DNA]</scope>
</reference>
<protein>
    <submittedName>
        <fullName evidence="2">Uncharacterized protein</fullName>
    </submittedName>
</protein>
<accession>A0ABP0MSK3</accession>
<organism evidence="2 3">
    <name type="scientific">Durusdinium trenchii</name>
    <dbReference type="NCBI Taxonomy" id="1381693"/>
    <lineage>
        <taxon>Eukaryota</taxon>
        <taxon>Sar</taxon>
        <taxon>Alveolata</taxon>
        <taxon>Dinophyceae</taxon>
        <taxon>Suessiales</taxon>
        <taxon>Symbiodiniaceae</taxon>
        <taxon>Durusdinium</taxon>
    </lineage>
</organism>
<proteinExistence type="predicted"/>
<gene>
    <name evidence="2" type="ORF">SCF082_LOCUS29566</name>
</gene>
<feature type="compositionally biased region" description="Acidic residues" evidence="1">
    <location>
        <begin position="894"/>
        <end position="903"/>
    </location>
</feature>